<organism evidence="7">
    <name type="scientific">Cryptomonas curvata</name>
    <dbReference type="NCBI Taxonomy" id="233186"/>
    <lineage>
        <taxon>Eukaryota</taxon>
        <taxon>Cryptophyceae</taxon>
        <taxon>Cryptomonadales</taxon>
        <taxon>Cryptomonadaceae</taxon>
        <taxon>Cryptomonas</taxon>
    </lineage>
</organism>
<keyword evidence="5" id="KW-0966">Cell projection</keyword>
<dbReference type="Pfam" id="PF24529">
    <property type="entry name" value="CFAP47"/>
    <property type="match status" value="1"/>
</dbReference>
<dbReference type="SUPFAM" id="SSF47576">
    <property type="entry name" value="Calponin-homology domain, CH-domain"/>
    <property type="match status" value="1"/>
</dbReference>
<dbReference type="InterPro" id="IPR058952">
    <property type="entry name" value="Ig_CFAP47"/>
</dbReference>
<name>A0A7S0QFS7_9CRYP</name>
<proteinExistence type="predicted"/>
<evidence type="ECO:0000256" key="4">
    <source>
        <dbReference type="ARBA" id="ARBA00023069"/>
    </source>
</evidence>
<dbReference type="InterPro" id="IPR001715">
    <property type="entry name" value="CH_dom"/>
</dbReference>
<evidence type="ECO:0000256" key="3">
    <source>
        <dbReference type="ARBA" id="ARBA00022490"/>
    </source>
</evidence>
<evidence type="ECO:0000256" key="5">
    <source>
        <dbReference type="ARBA" id="ARBA00023273"/>
    </source>
</evidence>
<dbReference type="GO" id="GO:0060271">
    <property type="term" value="P:cilium assembly"/>
    <property type="evidence" value="ECO:0007669"/>
    <property type="project" value="TreeGrafter"/>
</dbReference>
<dbReference type="InterPro" id="IPR053879">
    <property type="entry name" value="HYDIN_VesB_CFA65-like_Ig"/>
</dbReference>
<dbReference type="Gene3D" id="1.10.418.10">
    <property type="entry name" value="Calponin-like domain"/>
    <property type="match status" value="1"/>
</dbReference>
<dbReference type="InterPro" id="IPR036872">
    <property type="entry name" value="CH_dom_sf"/>
</dbReference>
<gene>
    <name evidence="7" type="ORF">CCUR1050_LOCUS13766</name>
</gene>
<dbReference type="GO" id="GO:0005929">
    <property type="term" value="C:cilium"/>
    <property type="evidence" value="ECO:0007669"/>
    <property type="project" value="UniProtKB-SubCell"/>
</dbReference>
<protein>
    <recommendedName>
        <fullName evidence="6">Calponin-homology (CH) domain-containing protein</fullName>
    </recommendedName>
</protein>
<dbReference type="PANTHER" id="PTHR45912:SF3">
    <property type="entry name" value="CILIA- AND FLAGELLA-ASSOCIATED PROTEIN 47"/>
    <property type="match status" value="1"/>
</dbReference>
<evidence type="ECO:0000313" key="7">
    <source>
        <dbReference type="EMBL" id="CAD8636085.1"/>
    </source>
</evidence>
<dbReference type="InterPro" id="IPR056343">
    <property type="entry name" value="CFAP47_dom"/>
</dbReference>
<keyword evidence="3" id="KW-0963">Cytoplasm</keyword>
<reference evidence="7" key="1">
    <citation type="submission" date="2021-01" db="EMBL/GenBank/DDBJ databases">
        <authorList>
            <person name="Corre E."/>
            <person name="Pelletier E."/>
            <person name="Niang G."/>
            <person name="Scheremetjew M."/>
            <person name="Finn R."/>
            <person name="Kale V."/>
            <person name="Holt S."/>
            <person name="Cochrane G."/>
            <person name="Meng A."/>
            <person name="Brown T."/>
            <person name="Cohen L."/>
        </authorList>
    </citation>
    <scope>NUCLEOTIDE SEQUENCE</scope>
    <source>
        <strain evidence="7">CCAP979/52</strain>
    </source>
</reference>
<dbReference type="PANTHER" id="PTHR45912">
    <property type="entry name" value="CILIA- AND FLAGELLA-ASSOCIATED PROTEIN 47"/>
    <property type="match status" value="1"/>
</dbReference>
<keyword evidence="4" id="KW-0969">Cilium</keyword>
<dbReference type="Pfam" id="PF22544">
    <property type="entry name" value="HYDIN_VesB_CFA65-like_Ig"/>
    <property type="match status" value="1"/>
</dbReference>
<dbReference type="SUPFAM" id="SSF49354">
    <property type="entry name" value="PapD-like"/>
    <property type="match status" value="1"/>
</dbReference>
<dbReference type="InterPro" id="IPR008962">
    <property type="entry name" value="PapD-like_sf"/>
</dbReference>
<evidence type="ECO:0000259" key="6">
    <source>
        <dbReference type="PROSITE" id="PS50021"/>
    </source>
</evidence>
<comment type="subcellular location">
    <subcellularLocation>
        <location evidence="1">Cell projection</location>
        <location evidence="1">Cilium</location>
    </subcellularLocation>
    <subcellularLocation>
        <location evidence="2">Cytoplasm</location>
    </subcellularLocation>
</comment>
<dbReference type="PROSITE" id="PS50021">
    <property type="entry name" value="CH"/>
    <property type="match status" value="1"/>
</dbReference>
<evidence type="ECO:0000256" key="2">
    <source>
        <dbReference type="ARBA" id="ARBA00004496"/>
    </source>
</evidence>
<sequence length="2862" mass="315614">MPAPDPRSLANAKVGSNIRPCSATRDLRASHAPRGKDNAALLSSKQMGITGQFIRVFPATADFPNIEAGVTHVLSITVVNRSDRARRIRFVSPKTREFVLHQIPTVAVAPGLEISADLEFFSSEEKDFIDEISIICESDKITIPISAQAAKPDFTFDAYCLFGAVPPGRTIIRYLEIVNRGQQAGEYRFVQDEQQPFVIEPLSARLGSSGSDDCTIRVRVSFCASTLGPYRSVVNMLVDSSPSGLVLDMSALVVRQQFEVVSLEGLGQVSNVQMGTVYVGESRTSQVVLVNDGSDAVDFVVTLDEDLTATAGEHEVSSSFSVSPSKGTIAAYEQINVSIVYSPSMEKRTKGFECQLLSLEEDHAVRATFASIDGKQQAQISIKGKAIVPTVSLTEHTLTFVDTQTNSTCELPVSIKNLHEEMPINFVVNKIAHFRCQPGAGRLLPSQSMQLIVSFRPNQLGSHSGKFCFDLSGSSGEIVGQRYLDVSGSCGAEGPKRTLVRGLKATDEMFAPVFQFQAADDVQALGGGRPQKIFQREKPWHKYPPDVNEQTIMYTFDAAVFDAQHANKATYQEFLQSRYKERHRIGKLPESRAFALGGPGALCGDHVDDADYAGPALDMGMFSLPVKGIPPGACLKEPSLVLPSAPEPLYLKGSHAAAYIKPKARSIDESKLIKKKFKLAPSTQREVLECKAVLNARSIMQVSTSTSSLEFGSICIQAEVSKCFAVSNDTAQSVLVGLDTHNNPLLCRSTPDSQVIPPGGTAGFDITLYLDTPQEIDTRFSYTLNMHHSFQVRVKASAVPVMLSINKTKLNFAFPSSSCAMSVSETIKLTNPGSNPAEYRIENSGTFTAIPHEGVVEAKGGEEITITFHPGQGQRDEQTLNIVVIGGSNISLLCTGEVDESQIQTKLKVLDMGAVAAGCTLRKTITLQNPGSCNAVYIIDPDILRTKCPGLSLQPDSGMIPPDGTIQIVATLRSQRELKIDAYLIINARGGKPLKIGVKANVQIPEVRVVNDEINFGATSLGSRTSRQISIKNASNIPAVLTLDFRKYPEFTVVIPEELEYDDEGEGADNFKPPQSTTPPISMDASLAQELQGAKVKFKISAESTGIIDVTYAPLALVSHAFELPLTLQGLSSYASKSLRRVVVTEALKPKLLVSDTVIDFGKQVVVGERVSDFAYKFDFVLTNCDDSTMTIDARLIGFDADSRIFMMTSNVSRLDSGKSITLSVKYCPRTDSENKCSLQVCLDEFSVPYLVIPVRGSGVHPSLGFDRREVVFPTVPLGHKTTTTFFVINRGYDNLNLKYQLPPECSLIPLSISFPQGTMMGVVKTRLPVQISFESKKPFSFNVPIEFLDADGKKFAISVIGAADACLLSTFPFLEIYSGSFETDFKSGKPIVIQEVKDLKEPFLNPTNSISFEGFHLGSPRGHAAQVNGSFLCECSILDNQETIKNVLEWSNHHIFRQAVLRFPGDLIENRGRNLVEIVEASIGKPIPGQNRKVSINKREEASLLLVQYAELLIFLKSYGAVTSCVKPEFLLGTDLFQRLYMDGKSGIDLEEEHRPFFETYYPMICSASWMRLLYQIIKLFIFNRISPKILRTLPGVDVSELQPFPTYIGSNVYSVSECVILHWLNHHHSVIFPSEKLSVTNFDSDLQDCRVFSAVIVSHIPSTKAVFTEMRKTSEQPAKLKNAKKLQSVVNDMGITHCPTPEFLCEAPAHVLVLFCVDLFNVLPSFIPKAQIEFDGQLNESIVKHIELSNPSSKPLIYTVRIDGSSEFQAENTLKLASREKILFPVTSFHSFRRDAEAQIFFVSERSGAGAAGVNLVFNLKSVVKSYKRAEIIKRSTRLYEATSIEVLAKGLGEESAELSVSLIEIDEPISTSSEPADGKKRGIKPKNSKKVNLPVTSSPALPSKAFWLKKDKIKMRKGPSATGVITLNFLPLRLRSHKCLLFIKDDNIGEYCIEVQVDVSLPATTESIKFSNPMKNVICKDISLSTRSAAIDKCRPSLMDLLGQQAGKEFFKTMSEQPILDYQVQYISEYFTGPKLVAIGAALAPQSATPSKTKAGVLNKLPLELHPKSPGKYEGKIIMRSVFDIRVFDVDIHVTFSGNRAELIFSCPVRQSVTQEIPILNHSDSTWNISASLEAEYFSGPREFFVPPKINDTPGRALYPLTFSPLDVVSIKGLLNLRNNTIGDNHEYQLAGIGEEPLAEDHIRIECRARWKSSHVICVRNFIESRPTTYHVESDLVGLIGNDQISVSAGGEADYEFQVMMPCGGHFHGCITFSTPDDGYIWYTVEVLAENPPAEKTVQLQAIARSAVAASITISNPMEQQIAFMVEYEGEGLLGPSVFLLLPQGSTVFEVVYSPLIAGKSIGAVRFINEQQGEFWYKLELTCNEAEPVSVHDMQAHLSKYSVHPIEIENPLGESIELAQVISNTENFRVSRPGNYNMYSQLILEAYGITTFHIIYTPSSIQEIEESIIILQHPTAGKWVYDCRGVGLRPALMDTHEVSAPVAQSSSNVIVFRNPLKHKIVCSISIEDNLNSNAFCLIAPSTENVSLAVGKELSIPFLFSPTKLMSHKAEVVIRCQGVDGDDIIWRFPVVGTAEAAKTINLGRITCKARESIRDKELPLNLIGAIEKLDVNELELEIVPDDLHKDMLSRALHISLDKSKTKSALCKLMLTFEPLKPVRSKIEIRITQQKGGRWKFILELIATEADIDDVIKLEGVMNMSSSVSFRQTNQFDIETSFRAFFSAESPSEFTISPTSGILEPYGSEGSNFIITFLPRTYGKIYIGKLVIETEEMQWTYEVRGDHPKYEQPSGSVKVASRLLSDQDPDVYKSRQPRHNFVKENFESLKKASSEVLDARNKDRY</sequence>
<evidence type="ECO:0000256" key="1">
    <source>
        <dbReference type="ARBA" id="ARBA00004138"/>
    </source>
</evidence>
<feature type="domain" description="Calponin-homology (CH)" evidence="6">
    <location>
        <begin position="1616"/>
        <end position="1726"/>
    </location>
</feature>
<dbReference type="InterPro" id="IPR013783">
    <property type="entry name" value="Ig-like_fold"/>
</dbReference>
<dbReference type="GO" id="GO:0005737">
    <property type="term" value="C:cytoplasm"/>
    <property type="evidence" value="ECO:0007669"/>
    <property type="project" value="UniProtKB-SubCell"/>
</dbReference>
<dbReference type="CDD" id="cd21218">
    <property type="entry name" value="CH_PLS_FIM_rpt2"/>
    <property type="match status" value="1"/>
</dbReference>
<dbReference type="Gene3D" id="2.60.40.10">
    <property type="entry name" value="Immunoglobulins"/>
    <property type="match status" value="8"/>
</dbReference>
<dbReference type="EMBL" id="HBEZ01024959">
    <property type="protein sequence ID" value="CAD8636085.1"/>
    <property type="molecule type" value="Transcribed_RNA"/>
</dbReference>
<dbReference type="Pfam" id="PF14874">
    <property type="entry name" value="PapD-like"/>
    <property type="match status" value="1"/>
</dbReference>
<accession>A0A7S0QFS7</accession>
<dbReference type="Pfam" id="PF26579">
    <property type="entry name" value="Ig_CFAP47"/>
    <property type="match status" value="1"/>
</dbReference>